<keyword evidence="2" id="KW-0315">Glutamine amidotransferase</keyword>
<evidence type="ECO:0000259" key="1">
    <source>
        <dbReference type="Pfam" id="PF00117"/>
    </source>
</evidence>
<dbReference type="InterPro" id="IPR044992">
    <property type="entry name" value="ChyE-like"/>
</dbReference>
<dbReference type="RefSeq" id="WP_006585728.1">
    <property type="nucleotide sequence ID" value="NZ_CATOUV010000001.1"/>
</dbReference>
<dbReference type="GO" id="GO:0005829">
    <property type="term" value="C:cytosol"/>
    <property type="evidence" value="ECO:0007669"/>
    <property type="project" value="TreeGrafter"/>
</dbReference>
<dbReference type="Pfam" id="PF00117">
    <property type="entry name" value="GATase"/>
    <property type="match status" value="1"/>
</dbReference>
<proteinExistence type="predicted"/>
<dbReference type="CDD" id="cd01741">
    <property type="entry name" value="GATase1_1"/>
    <property type="match status" value="1"/>
</dbReference>
<dbReference type="GeneID" id="31743429"/>
<dbReference type="PANTHER" id="PTHR42695:SF5">
    <property type="entry name" value="GLUTAMINE AMIDOTRANSFERASE YLR126C-RELATED"/>
    <property type="match status" value="1"/>
</dbReference>
<feature type="domain" description="Glutamine amidotransferase" evidence="1">
    <location>
        <begin position="38"/>
        <end position="170"/>
    </location>
</feature>
<dbReference type="SUPFAM" id="SSF52317">
    <property type="entry name" value="Class I glutamine amidotransferase-like"/>
    <property type="match status" value="1"/>
</dbReference>
<dbReference type="Proteomes" id="UP000327236">
    <property type="component" value="Unassembled WGS sequence"/>
</dbReference>
<dbReference type="AlphaFoldDB" id="A0A5N1I5S2"/>
<accession>A0A5N1I5S2</accession>
<reference evidence="2 3" key="1">
    <citation type="submission" date="2019-09" db="EMBL/GenBank/DDBJ databases">
        <title>Draft genome sequence assemblies of isolates from the urinary tract.</title>
        <authorList>
            <person name="Mores C.R."/>
            <person name="Putonti C."/>
            <person name="Wolfe A.J."/>
        </authorList>
    </citation>
    <scope>NUCLEOTIDE SEQUENCE [LARGE SCALE GENOMIC DNA]</scope>
    <source>
        <strain evidence="2 3">UMB246</strain>
    </source>
</reference>
<evidence type="ECO:0000313" key="2">
    <source>
        <dbReference type="EMBL" id="KAA9320466.1"/>
    </source>
</evidence>
<keyword evidence="2" id="KW-0808">Transferase</keyword>
<dbReference type="PROSITE" id="PS51273">
    <property type="entry name" value="GATASE_TYPE_1"/>
    <property type="match status" value="1"/>
</dbReference>
<protein>
    <submittedName>
        <fullName evidence="2">Type 1 glutamine amidotransferase</fullName>
    </submittedName>
</protein>
<dbReference type="PANTHER" id="PTHR42695">
    <property type="entry name" value="GLUTAMINE AMIDOTRANSFERASE YLR126C-RELATED"/>
    <property type="match status" value="1"/>
</dbReference>
<comment type="caution">
    <text evidence="2">The sequence shown here is derived from an EMBL/GenBank/DDBJ whole genome shotgun (WGS) entry which is preliminary data.</text>
</comment>
<evidence type="ECO:0000313" key="3">
    <source>
        <dbReference type="Proteomes" id="UP000327236"/>
    </source>
</evidence>
<gene>
    <name evidence="2" type="ORF">F6H94_07930</name>
</gene>
<dbReference type="OrthoDB" id="9807137at2"/>
<dbReference type="GO" id="GO:0016740">
    <property type="term" value="F:transferase activity"/>
    <property type="evidence" value="ECO:0007669"/>
    <property type="project" value="UniProtKB-KW"/>
</dbReference>
<sequence>MRVNILQHTPNEGPGAIADWCHDRGHEMYVYHPYQFGKLPEASETDMLVILGGPMSPNDDLFWIKEERVLITQLLASDTPIFGACYGAQQIAKVLGSKIGKAPHKEVGWAPVYLQNHVIDGLPEKIVALHWHEEMFEIPTGAHLLYSSDLVKNQGFVFGSHVIGLQFHFEPLADNVREMVVNDGEYALQNNDLKQSPSQILQKQVPSENKQIMYKLLDFITK</sequence>
<organism evidence="2 3">
    <name type="scientific">Lactobacillus jensenii</name>
    <dbReference type="NCBI Taxonomy" id="109790"/>
    <lineage>
        <taxon>Bacteria</taxon>
        <taxon>Bacillati</taxon>
        <taxon>Bacillota</taxon>
        <taxon>Bacilli</taxon>
        <taxon>Lactobacillales</taxon>
        <taxon>Lactobacillaceae</taxon>
        <taxon>Lactobacillus</taxon>
    </lineage>
</organism>
<dbReference type="KEGG" id="lje:BUE77_06830"/>
<dbReference type="Gene3D" id="3.40.50.880">
    <property type="match status" value="1"/>
</dbReference>
<name>A0A5N1I5S2_LACJE</name>
<dbReference type="EMBL" id="VYWW01000046">
    <property type="protein sequence ID" value="KAA9320466.1"/>
    <property type="molecule type" value="Genomic_DNA"/>
</dbReference>
<dbReference type="InterPro" id="IPR029062">
    <property type="entry name" value="Class_I_gatase-like"/>
</dbReference>
<dbReference type="InterPro" id="IPR017926">
    <property type="entry name" value="GATASE"/>
</dbReference>